<protein>
    <submittedName>
        <fullName evidence="1">Chaperone protein DnaK</fullName>
    </submittedName>
</protein>
<evidence type="ECO:0000313" key="1">
    <source>
        <dbReference type="EMBL" id="GBF49442.1"/>
    </source>
</evidence>
<dbReference type="EMBL" id="BFBB01000003">
    <property type="protein sequence ID" value="GBF49442.1"/>
    <property type="molecule type" value="Genomic_DNA"/>
</dbReference>
<comment type="caution">
    <text evidence="1">The sequence shown here is derived from an EMBL/GenBank/DDBJ whole genome shotgun (WGS) entry which is preliminary data.</text>
</comment>
<organism evidence="1 2">
    <name type="scientific">Leptospira ryugenii</name>
    <dbReference type="NCBI Taxonomy" id="1917863"/>
    <lineage>
        <taxon>Bacteria</taxon>
        <taxon>Pseudomonadati</taxon>
        <taxon>Spirochaetota</taxon>
        <taxon>Spirochaetia</taxon>
        <taxon>Leptospirales</taxon>
        <taxon>Leptospiraceae</taxon>
        <taxon>Leptospira</taxon>
    </lineage>
</organism>
<proteinExistence type="predicted"/>
<name>A0A2P2DXT7_9LEPT</name>
<evidence type="ECO:0000313" key="2">
    <source>
        <dbReference type="Proteomes" id="UP000245133"/>
    </source>
</evidence>
<gene>
    <name evidence="1" type="primary">dnaK</name>
    <name evidence="1" type="ORF">LPTSP4_09550</name>
</gene>
<dbReference type="RefSeq" id="WP_108974339.1">
    <property type="nucleotide sequence ID" value="NZ_BFBB01000003.1"/>
</dbReference>
<sequence>MDFDLGRYQDIDYTLKKHQVGKDGAMYWFVVEGHLSEKFYYPKEIKKMEIIRELKIKCEAYMNKELLKKLVGN</sequence>
<reference evidence="1 2" key="1">
    <citation type="submission" date="2018-02" db="EMBL/GenBank/DDBJ databases">
        <title>Novel Leptospira species isolated from soil and water in Japan.</title>
        <authorList>
            <person name="Nakao R."/>
            <person name="Masuzawa T."/>
        </authorList>
    </citation>
    <scope>NUCLEOTIDE SEQUENCE [LARGE SCALE GENOMIC DNA]</scope>
    <source>
        <strain evidence="1 2">YH101</strain>
    </source>
</reference>
<keyword evidence="2" id="KW-1185">Reference proteome</keyword>
<accession>A0A2P2DXT7</accession>
<dbReference type="AlphaFoldDB" id="A0A2P2DXT7"/>
<dbReference type="Proteomes" id="UP000245133">
    <property type="component" value="Unassembled WGS sequence"/>
</dbReference>